<evidence type="ECO:0000313" key="1">
    <source>
        <dbReference type="EMBL" id="KAB3572101.1"/>
    </source>
</evidence>
<name>A0A6I0GC91_PHOVU</name>
<comment type="caution">
    <text evidence="1">The sequence shown here is derived from an EMBL/GenBank/DDBJ whole genome shotgun (WGS) entry which is preliminary data.</text>
</comment>
<evidence type="ECO:0000313" key="2">
    <source>
        <dbReference type="Proteomes" id="UP000433382"/>
    </source>
</evidence>
<dbReference type="EMBL" id="WCZM01000010">
    <property type="protein sequence ID" value="KAB3572101.1"/>
    <property type="molecule type" value="Genomic_DNA"/>
</dbReference>
<dbReference type="Proteomes" id="UP000433382">
    <property type="component" value="Unassembled WGS sequence"/>
</dbReference>
<sequence length="1338" mass="150097">MKIHFNNKEIDILVDTSSYRYTALQNVGTLYLYFASEEFINIPVGAYCIYKNITYYLMDPDDFKKKSSRNFEYTLVMYDIGAILGKYKCRDIVSKRLKFDYTAKPHEHLQLIVDNLNMRDSGWKVGECIEAEEKTINYNHIFCSEALPTIADTFKTEYEIDPAIKTIHLRKVEYNKGEPLPLEYGKDKGFVPGLGRSNKDGNRPVTILYVQGGEQNIDFSKYGSKELLLPKNQRLEYEGRAYVSDAEGLYIKRADTTLTDVQEDSLDCSHISPKRVGSVSNVVVSDKEKNFYDFIDSSIPDDLNFEDYVIEGNNMTVIFQSGMLAGSNKEFEVKYVHKERKFLITPQEIDGQIMPNDIYKPNLGDKYAVFGIQLPDAYICNNSTKEGASWDMFREAAKYLYENEDPKFTFKGELDSIYSKKRWLSIGGKIKLGGYILFKDPQFIPEGIKIRITSIKEYIHRPYSPIIELSNTTTGATVSSELNKIESNEVKTDNQYKNSIQFTKRRFRDAKETISMLNDALLHFSGSISPISVQTMSLLVGDESLQFRFVNNKTNPTQVEYLVTYDSKKKVLSAPGGILQHMTIGIDTLSSGHKASEYKFWDIEKYTSPTLTETVGYYLYVKANKNGTTGSYVLSKNAIKLEGVEGYYHFLVGILNSEFEEDRSFVELFGFTEILPGRITTDRIVSSDGLNFMDFVNNAFRVGNSDSYFDWNTKGDKKLRLKGTIVQSESGDESPIGCFRGVYDNSYTYYWGDEVIYDDGTGYSMYRFVSKNPVKGISPNNSNYWIIVAQRGVGISNTDVLYAISSSNTTAPTSGWQTTAPAWKDGYYIWSKTKVVYTDGDIVYTDAACITGGKGETGNGISSIIEQYYLSSSATSLLNGSWSNSRPTWKNGWYIWTRSVINYTNGNSITTEAICVTGEKGETGDDGINGDYFEYRYAVNGSRSTPPSLSKTSRNPSGWSTTVPTVGNLQYLWFTVAKINGETNSLIQNWSTPARQTPYDGVDGRNGDTGPTMVYRGVYGSSKVYYGTSKRVDAVKYNGHYYVARVDAGNGFQNHVPTDTAYWNDFGAEFESIATNLLLAEGANIGDWFMSGGKIVSTLLDGNKIILDASMACILIESSRSGGDYSESQYQGSKITIDANNGLIEVRSKSNSRVAYMSPTGIFCNNAETQAVSAILGYTHKASIVGLGFGTVNKSDWNNENFLAGVYGRASNSGTAPAYGGFFQNLMAAGLFLHRKAIEESSSSVYLSETDSLVIGYSRNRQIVYLPSDGVIGRTIFFKQWWTGYMRVYPRSGNELYDDHTQNDYYDIGEGQGAIFHFTVGYVDGVKKSAWLVSRYKF</sequence>
<reference evidence="1 2" key="1">
    <citation type="journal article" date="2019" name="Nat. Med.">
        <title>A library of human gut bacterial isolates paired with longitudinal multiomics data enables mechanistic microbiome research.</title>
        <authorList>
            <person name="Poyet M."/>
            <person name="Groussin M."/>
            <person name="Gibbons S.M."/>
            <person name="Avila-Pacheco J."/>
            <person name="Jiang X."/>
            <person name="Kearney S.M."/>
            <person name="Perrotta A.R."/>
            <person name="Berdy B."/>
            <person name="Zhao S."/>
            <person name="Lieberman T.D."/>
            <person name="Swanson P.K."/>
            <person name="Smith M."/>
            <person name="Roesemann S."/>
            <person name="Alexander J.E."/>
            <person name="Rich S.A."/>
            <person name="Livny J."/>
            <person name="Vlamakis H."/>
            <person name="Clish C."/>
            <person name="Bullock K."/>
            <person name="Deik A."/>
            <person name="Scott J."/>
            <person name="Pierce K.A."/>
            <person name="Xavier R.J."/>
            <person name="Alm E.J."/>
        </authorList>
    </citation>
    <scope>NUCLEOTIDE SEQUENCE [LARGE SCALE GENOMIC DNA]</scope>
    <source>
        <strain evidence="1 2">BIOML-A73</strain>
    </source>
</reference>
<organism evidence="1 2">
    <name type="scientific">Phocaeicola vulgatus</name>
    <name type="common">Bacteroides vulgatus</name>
    <dbReference type="NCBI Taxonomy" id="821"/>
    <lineage>
        <taxon>Bacteria</taxon>
        <taxon>Pseudomonadati</taxon>
        <taxon>Bacteroidota</taxon>
        <taxon>Bacteroidia</taxon>
        <taxon>Bacteroidales</taxon>
        <taxon>Bacteroidaceae</taxon>
        <taxon>Phocaeicola</taxon>
    </lineage>
</organism>
<protein>
    <submittedName>
        <fullName evidence="1">Uncharacterized protein</fullName>
    </submittedName>
</protein>
<gene>
    <name evidence="1" type="ORF">GAY01_08805</name>
</gene>
<proteinExistence type="predicted"/>
<accession>A0A6I0GC91</accession>